<sequence>MYIKAVDELNEHPEGEKILKRVNRKIYNQGEDGKFCAFLPSYILTAASYIDRMDKLSDAMEVGHALDRFSPYETRLFLRACAIDDEEDCGKDYRKEVNNQIRVANRNLSRLIEREMEKYEEEKGTFWGKMKQVFV</sequence>
<organism evidence="2 3">
    <name type="scientific">Microbulbifer taiwanensis</name>
    <dbReference type="NCBI Taxonomy" id="986746"/>
    <lineage>
        <taxon>Bacteria</taxon>
        <taxon>Pseudomonadati</taxon>
        <taxon>Pseudomonadota</taxon>
        <taxon>Gammaproteobacteria</taxon>
        <taxon>Cellvibrionales</taxon>
        <taxon>Microbulbiferaceae</taxon>
        <taxon>Microbulbifer</taxon>
    </lineage>
</organism>
<feature type="coiled-coil region" evidence="1">
    <location>
        <begin position="94"/>
        <end position="125"/>
    </location>
</feature>
<evidence type="ECO:0000313" key="2">
    <source>
        <dbReference type="EMBL" id="MFC6634020.1"/>
    </source>
</evidence>
<name>A0ABW1YPL6_9GAMM</name>
<comment type="caution">
    <text evidence="2">The sequence shown here is derived from an EMBL/GenBank/DDBJ whole genome shotgun (WGS) entry which is preliminary data.</text>
</comment>
<keyword evidence="1" id="KW-0175">Coiled coil</keyword>
<dbReference type="RefSeq" id="WP_193190242.1">
    <property type="nucleotide sequence ID" value="NZ_JACZFR010000012.1"/>
</dbReference>
<dbReference type="Proteomes" id="UP001596425">
    <property type="component" value="Unassembled WGS sequence"/>
</dbReference>
<protein>
    <submittedName>
        <fullName evidence="2">Uncharacterized protein</fullName>
    </submittedName>
</protein>
<dbReference type="EMBL" id="JBHSVR010000001">
    <property type="protein sequence ID" value="MFC6634020.1"/>
    <property type="molecule type" value="Genomic_DNA"/>
</dbReference>
<proteinExistence type="predicted"/>
<keyword evidence="3" id="KW-1185">Reference proteome</keyword>
<gene>
    <name evidence="2" type="ORF">ACFQBM_12040</name>
</gene>
<evidence type="ECO:0000313" key="3">
    <source>
        <dbReference type="Proteomes" id="UP001596425"/>
    </source>
</evidence>
<reference evidence="3" key="1">
    <citation type="journal article" date="2019" name="Int. J. Syst. Evol. Microbiol.">
        <title>The Global Catalogue of Microorganisms (GCM) 10K type strain sequencing project: providing services to taxonomists for standard genome sequencing and annotation.</title>
        <authorList>
            <consortium name="The Broad Institute Genomics Platform"/>
            <consortium name="The Broad Institute Genome Sequencing Center for Infectious Disease"/>
            <person name="Wu L."/>
            <person name="Ma J."/>
        </authorList>
    </citation>
    <scope>NUCLEOTIDE SEQUENCE [LARGE SCALE GENOMIC DNA]</scope>
    <source>
        <strain evidence="3">CGMCC 1.13718</strain>
    </source>
</reference>
<accession>A0ABW1YPL6</accession>
<evidence type="ECO:0000256" key="1">
    <source>
        <dbReference type="SAM" id="Coils"/>
    </source>
</evidence>